<comment type="caution">
    <text evidence="1">The sequence shown here is derived from an EMBL/GenBank/DDBJ whole genome shotgun (WGS) entry which is preliminary data.</text>
</comment>
<sequence>MSDDYVPLSQNEHAEKQVYRQERGDTSLLPGMFVAAILLLLAVNVVSLVLSAQTVSGVVAVVVKHLDYTDTYNLPRPNPYDSL</sequence>
<gene>
    <name evidence="1" type="ORF">FA95DRAFT_1563371</name>
</gene>
<reference evidence="1" key="2">
    <citation type="journal article" date="2022" name="New Phytol.">
        <title>Evolutionary transition to the ectomycorrhizal habit in the genomes of a hyperdiverse lineage of mushroom-forming fungi.</title>
        <authorList>
            <person name="Looney B."/>
            <person name="Miyauchi S."/>
            <person name="Morin E."/>
            <person name="Drula E."/>
            <person name="Courty P.E."/>
            <person name="Kohler A."/>
            <person name="Kuo A."/>
            <person name="LaButti K."/>
            <person name="Pangilinan J."/>
            <person name="Lipzen A."/>
            <person name="Riley R."/>
            <person name="Andreopoulos W."/>
            <person name="He G."/>
            <person name="Johnson J."/>
            <person name="Nolan M."/>
            <person name="Tritt A."/>
            <person name="Barry K.W."/>
            <person name="Grigoriev I.V."/>
            <person name="Nagy L.G."/>
            <person name="Hibbett D."/>
            <person name="Henrissat B."/>
            <person name="Matheny P.B."/>
            <person name="Labbe J."/>
            <person name="Martin F.M."/>
        </authorList>
    </citation>
    <scope>NUCLEOTIDE SEQUENCE</scope>
    <source>
        <strain evidence="1">FP105234-sp</strain>
    </source>
</reference>
<name>A0ACB8RIH1_9AGAM</name>
<dbReference type="Proteomes" id="UP000814033">
    <property type="component" value="Unassembled WGS sequence"/>
</dbReference>
<dbReference type="EMBL" id="MU276020">
    <property type="protein sequence ID" value="KAI0043395.1"/>
    <property type="molecule type" value="Genomic_DNA"/>
</dbReference>
<evidence type="ECO:0000313" key="1">
    <source>
        <dbReference type="EMBL" id="KAI0043395.1"/>
    </source>
</evidence>
<organism evidence="1 2">
    <name type="scientific">Auriscalpium vulgare</name>
    <dbReference type="NCBI Taxonomy" id="40419"/>
    <lineage>
        <taxon>Eukaryota</taxon>
        <taxon>Fungi</taxon>
        <taxon>Dikarya</taxon>
        <taxon>Basidiomycota</taxon>
        <taxon>Agaricomycotina</taxon>
        <taxon>Agaricomycetes</taxon>
        <taxon>Russulales</taxon>
        <taxon>Auriscalpiaceae</taxon>
        <taxon>Auriscalpium</taxon>
    </lineage>
</organism>
<reference evidence="1" key="1">
    <citation type="submission" date="2021-02" db="EMBL/GenBank/DDBJ databases">
        <authorList>
            <consortium name="DOE Joint Genome Institute"/>
            <person name="Ahrendt S."/>
            <person name="Looney B.P."/>
            <person name="Miyauchi S."/>
            <person name="Morin E."/>
            <person name="Drula E."/>
            <person name="Courty P.E."/>
            <person name="Chicoki N."/>
            <person name="Fauchery L."/>
            <person name="Kohler A."/>
            <person name="Kuo A."/>
            <person name="Labutti K."/>
            <person name="Pangilinan J."/>
            <person name="Lipzen A."/>
            <person name="Riley R."/>
            <person name="Andreopoulos W."/>
            <person name="He G."/>
            <person name="Johnson J."/>
            <person name="Barry K.W."/>
            <person name="Grigoriev I.V."/>
            <person name="Nagy L."/>
            <person name="Hibbett D."/>
            <person name="Henrissat B."/>
            <person name="Matheny P.B."/>
            <person name="Labbe J."/>
            <person name="Martin F."/>
        </authorList>
    </citation>
    <scope>NUCLEOTIDE SEQUENCE</scope>
    <source>
        <strain evidence="1">FP105234-sp</strain>
    </source>
</reference>
<keyword evidence="2" id="KW-1185">Reference proteome</keyword>
<protein>
    <submittedName>
        <fullName evidence="1">Uncharacterized protein</fullName>
    </submittedName>
</protein>
<proteinExistence type="predicted"/>
<evidence type="ECO:0000313" key="2">
    <source>
        <dbReference type="Proteomes" id="UP000814033"/>
    </source>
</evidence>
<accession>A0ACB8RIH1</accession>